<keyword evidence="2" id="KW-0732">Signal</keyword>
<keyword evidence="1" id="KW-0812">Transmembrane</keyword>
<dbReference type="OrthoDB" id="3479588at2"/>
<feature type="transmembrane region" description="Helical" evidence="1">
    <location>
        <begin position="193"/>
        <end position="213"/>
    </location>
</feature>
<accession>A0A4R5BIS0</accession>
<gene>
    <name evidence="3" type="ORF">E1293_10995</name>
</gene>
<feature type="transmembrane region" description="Helical" evidence="1">
    <location>
        <begin position="168"/>
        <end position="188"/>
    </location>
</feature>
<dbReference type="PROSITE" id="PS51257">
    <property type="entry name" value="PROKAR_LIPOPROTEIN"/>
    <property type="match status" value="1"/>
</dbReference>
<evidence type="ECO:0000256" key="1">
    <source>
        <dbReference type="SAM" id="Phobius"/>
    </source>
</evidence>
<evidence type="ECO:0000313" key="3">
    <source>
        <dbReference type="EMBL" id="TDD85459.1"/>
    </source>
</evidence>
<feature type="chain" id="PRO_5039138335" evidence="2">
    <location>
        <begin position="21"/>
        <end position="279"/>
    </location>
</feature>
<sequence length="279" mass="29349">MRFRRLVAIGVLLTALGLLAGCGAGAPNREQRARVEVAVLDDGGALVDLYAAGRLESDAEVRALAGRVARRLFPRAADVRVRTTEGRGTAFARAEIDRAYRTGRTPSLHIDTSGALRELTARGFDDTAVKLRLPPVPATSAQPSPARLRKNAPAPVVDIAMRPEPKRWYGAMALPVLGAAGVVLGFFVRRRSIALPSAGVAVVTAVLSVTLSAGRQGANLGVAGKLGGTALDVASVAPLTAVPIGLPAAMLLVTVAVRWFHKPVAHQPEMRPRDTGVFW</sequence>
<feature type="signal peptide" evidence="2">
    <location>
        <begin position="1"/>
        <end position="20"/>
    </location>
</feature>
<protein>
    <submittedName>
        <fullName evidence="3">Uncharacterized protein</fullName>
    </submittedName>
</protein>
<organism evidence="3 4">
    <name type="scientific">Actinomadura darangshiensis</name>
    <dbReference type="NCBI Taxonomy" id="705336"/>
    <lineage>
        <taxon>Bacteria</taxon>
        <taxon>Bacillati</taxon>
        <taxon>Actinomycetota</taxon>
        <taxon>Actinomycetes</taxon>
        <taxon>Streptosporangiales</taxon>
        <taxon>Thermomonosporaceae</taxon>
        <taxon>Actinomadura</taxon>
    </lineage>
</organism>
<dbReference type="RefSeq" id="WP_132196600.1">
    <property type="nucleotide sequence ID" value="NZ_SMKY01000036.1"/>
</dbReference>
<evidence type="ECO:0000313" key="4">
    <source>
        <dbReference type="Proteomes" id="UP000295578"/>
    </source>
</evidence>
<keyword evidence="1" id="KW-1133">Transmembrane helix</keyword>
<dbReference type="EMBL" id="SMKY01000036">
    <property type="protein sequence ID" value="TDD85459.1"/>
    <property type="molecule type" value="Genomic_DNA"/>
</dbReference>
<reference evidence="3 4" key="1">
    <citation type="submission" date="2019-03" db="EMBL/GenBank/DDBJ databases">
        <title>Draft genome sequences of novel Actinobacteria.</title>
        <authorList>
            <person name="Sahin N."/>
            <person name="Ay H."/>
            <person name="Saygin H."/>
        </authorList>
    </citation>
    <scope>NUCLEOTIDE SEQUENCE [LARGE SCALE GENOMIC DNA]</scope>
    <source>
        <strain evidence="3 4">DSM 45941</strain>
    </source>
</reference>
<keyword evidence="4" id="KW-1185">Reference proteome</keyword>
<evidence type="ECO:0000256" key="2">
    <source>
        <dbReference type="SAM" id="SignalP"/>
    </source>
</evidence>
<comment type="caution">
    <text evidence="3">The sequence shown here is derived from an EMBL/GenBank/DDBJ whole genome shotgun (WGS) entry which is preliminary data.</text>
</comment>
<name>A0A4R5BIS0_9ACTN</name>
<feature type="transmembrane region" description="Helical" evidence="1">
    <location>
        <begin position="233"/>
        <end position="260"/>
    </location>
</feature>
<dbReference type="Proteomes" id="UP000295578">
    <property type="component" value="Unassembled WGS sequence"/>
</dbReference>
<keyword evidence="1" id="KW-0472">Membrane</keyword>
<proteinExistence type="predicted"/>
<dbReference type="AlphaFoldDB" id="A0A4R5BIS0"/>